<comment type="caution">
    <text evidence="7">The sequence shown here is derived from an EMBL/GenBank/DDBJ whole genome shotgun (WGS) entry which is preliminary data.</text>
</comment>
<evidence type="ECO:0000313" key="8">
    <source>
        <dbReference type="Proteomes" id="UP000051565"/>
    </source>
</evidence>
<evidence type="ECO:0000256" key="4">
    <source>
        <dbReference type="ARBA" id="ARBA00023015"/>
    </source>
</evidence>
<dbReference type="InterPro" id="IPR006027">
    <property type="entry name" value="NusB_RsmB_TIM44"/>
</dbReference>
<reference evidence="7 8" key="1">
    <citation type="journal article" date="2015" name="Genome Announc.">
        <title>Expanding the biotechnology potential of lactobacilli through comparative genomics of 213 strains and associated genera.</title>
        <authorList>
            <person name="Sun Z."/>
            <person name="Harris H.M."/>
            <person name="McCann A."/>
            <person name="Guo C."/>
            <person name="Argimon S."/>
            <person name="Zhang W."/>
            <person name="Yang X."/>
            <person name="Jeffery I.B."/>
            <person name="Cooney J.C."/>
            <person name="Kagawa T.F."/>
            <person name="Liu W."/>
            <person name="Song Y."/>
            <person name="Salvetti E."/>
            <person name="Wrobel A."/>
            <person name="Rasinkangas P."/>
            <person name="Parkhill J."/>
            <person name="Rea M.C."/>
            <person name="O'Sullivan O."/>
            <person name="Ritari J."/>
            <person name="Douillard F.P."/>
            <person name="Paul Ross R."/>
            <person name="Yang R."/>
            <person name="Briner A.E."/>
            <person name="Felis G.E."/>
            <person name="de Vos W.M."/>
            <person name="Barrangou R."/>
            <person name="Klaenhammer T.R."/>
            <person name="Caufield P.W."/>
            <person name="Cui Y."/>
            <person name="Zhang H."/>
            <person name="O'Toole P.W."/>
        </authorList>
    </citation>
    <scope>NUCLEOTIDE SEQUENCE [LARGE SCALE GENOMIC DNA]</scope>
    <source>
        <strain evidence="7 8">DSM 20690</strain>
    </source>
</reference>
<evidence type="ECO:0000256" key="1">
    <source>
        <dbReference type="ARBA" id="ARBA00005952"/>
    </source>
</evidence>
<keyword evidence="5" id="KW-0804">Transcription</keyword>
<sequence>MDSNENVDPEAFFDYLTEGKIEAVPGYYIELVNGVRNHESEINQKIQDNLDNKWSLKRLNKSDLVILQMAVYEIDFVDQVPAKVAINEALEMTKKYSDNKSTNFINAVLDKIMK</sequence>
<feature type="domain" description="NusB/RsmB/TIM44" evidence="6">
    <location>
        <begin position="22"/>
        <end position="114"/>
    </location>
</feature>
<keyword evidence="8" id="KW-1185">Reference proteome</keyword>
<dbReference type="GO" id="GO:0031564">
    <property type="term" value="P:transcription antitermination"/>
    <property type="evidence" value="ECO:0007669"/>
    <property type="project" value="UniProtKB-KW"/>
</dbReference>
<dbReference type="PANTHER" id="PTHR11078:SF3">
    <property type="entry name" value="ANTITERMINATION NUSB DOMAIN-CONTAINING PROTEIN"/>
    <property type="match status" value="1"/>
</dbReference>
<evidence type="ECO:0000313" key="7">
    <source>
        <dbReference type="EMBL" id="KRN79058.1"/>
    </source>
</evidence>
<dbReference type="Gene3D" id="1.10.940.10">
    <property type="entry name" value="NusB-like"/>
    <property type="match status" value="1"/>
</dbReference>
<gene>
    <name evidence="7" type="ORF">IV52_GL000463</name>
</gene>
<keyword evidence="2" id="KW-0889">Transcription antitermination</keyword>
<dbReference type="Proteomes" id="UP000051565">
    <property type="component" value="Unassembled WGS sequence"/>
</dbReference>
<name>A0A0R2JPJ6_9LACO</name>
<dbReference type="InterPro" id="IPR035926">
    <property type="entry name" value="NusB-like_sf"/>
</dbReference>
<dbReference type="GO" id="GO:0006353">
    <property type="term" value="P:DNA-templated transcription termination"/>
    <property type="evidence" value="ECO:0007669"/>
    <property type="project" value="InterPro"/>
</dbReference>
<dbReference type="GO" id="GO:0005829">
    <property type="term" value="C:cytosol"/>
    <property type="evidence" value="ECO:0007669"/>
    <property type="project" value="TreeGrafter"/>
</dbReference>
<dbReference type="NCBIfam" id="TIGR01951">
    <property type="entry name" value="nusB"/>
    <property type="match status" value="1"/>
</dbReference>
<comment type="similarity">
    <text evidence="1">Belongs to the NusB family.</text>
</comment>
<protein>
    <recommendedName>
        <fullName evidence="6">NusB/RsmB/TIM44 domain-containing protein</fullName>
    </recommendedName>
</protein>
<evidence type="ECO:0000256" key="5">
    <source>
        <dbReference type="ARBA" id="ARBA00023163"/>
    </source>
</evidence>
<evidence type="ECO:0000256" key="3">
    <source>
        <dbReference type="ARBA" id="ARBA00022884"/>
    </source>
</evidence>
<dbReference type="PATRIC" id="fig|1122148.6.peg.482"/>
<dbReference type="GO" id="GO:0003723">
    <property type="term" value="F:RNA binding"/>
    <property type="evidence" value="ECO:0007669"/>
    <property type="project" value="UniProtKB-KW"/>
</dbReference>
<keyword evidence="4" id="KW-0805">Transcription regulation</keyword>
<organism evidence="7 8">
    <name type="scientific">Fructilactobacillus lindneri DSM 20690 = JCM 11027</name>
    <dbReference type="NCBI Taxonomy" id="1122148"/>
    <lineage>
        <taxon>Bacteria</taxon>
        <taxon>Bacillati</taxon>
        <taxon>Bacillota</taxon>
        <taxon>Bacilli</taxon>
        <taxon>Lactobacillales</taxon>
        <taxon>Lactobacillaceae</taxon>
        <taxon>Fructilactobacillus</taxon>
    </lineage>
</organism>
<dbReference type="EMBL" id="JQBT01000032">
    <property type="protein sequence ID" value="KRN79058.1"/>
    <property type="molecule type" value="Genomic_DNA"/>
</dbReference>
<dbReference type="SUPFAM" id="SSF48013">
    <property type="entry name" value="NusB-like"/>
    <property type="match status" value="1"/>
</dbReference>
<evidence type="ECO:0000259" key="6">
    <source>
        <dbReference type="Pfam" id="PF01029"/>
    </source>
</evidence>
<evidence type="ECO:0000256" key="2">
    <source>
        <dbReference type="ARBA" id="ARBA00022814"/>
    </source>
</evidence>
<dbReference type="Pfam" id="PF01029">
    <property type="entry name" value="NusB"/>
    <property type="match status" value="1"/>
</dbReference>
<dbReference type="AlphaFoldDB" id="A0A0R2JPJ6"/>
<proteinExistence type="inferred from homology"/>
<dbReference type="STRING" id="53444.AYR59_05760"/>
<dbReference type="InterPro" id="IPR011605">
    <property type="entry name" value="NusB_fam"/>
</dbReference>
<accession>A0A0R2JPJ6</accession>
<keyword evidence="3" id="KW-0694">RNA-binding</keyword>
<dbReference type="PANTHER" id="PTHR11078">
    <property type="entry name" value="N UTILIZATION SUBSTANCE PROTEIN B-RELATED"/>
    <property type="match status" value="1"/>
</dbReference>